<keyword evidence="2 8" id="KW-0812">Transmembrane</keyword>
<keyword evidence="11" id="KW-1185">Reference proteome</keyword>
<dbReference type="STRING" id="46835.A0A504Y9X2"/>
<comment type="caution">
    <text evidence="10">The sequence shown here is derived from an EMBL/GenBank/DDBJ whole genome shotgun (WGS) entry which is preliminary data.</text>
</comment>
<feature type="domain" description="G-protein coupled receptors family 1 profile" evidence="9">
    <location>
        <begin position="66"/>
        <end position="142"/>
    </location>
</feature>
<dbReference type="InterPro" id="IPR017452">
    <property type="entry name" value="GPCR_Rhodpsn_7TM"/>
</dbReference>
<evidence type="ECO:0000256" key="3">
    <source>
        <dbReference type="ARBA" id="ARBA00022989"/>
    </source>
</evidence>
<dbReference type="SUPFAM" id="SSF81321">
    <property type="entry name" value="Family A G protein-coupled receptor-like"/>
    <property type="match status" value="1"/>
</dbReference>
<proteinExistence type="predicted"/>
<evidence type="ECO:0000256" key="6">
    <source>
        <dbReference type="ARBA" id="ARBA00023170"/>
    </source>
</evidence>
<dbReference type="EMBL" id="SUNJ01012755">
    <property type="protein sequence ID" value="TPP57783.1"/>
    <property type="molecule type" value="Genomic_DNA"/>
</dbReference>
<dbReference type="Gene3D" id="1.20.1070.10">
    <property type="entry name" value="Rhodopsin 7-helix transmembrane proteins"/>
    <property type="match status" value="1"/>
</dbReference>
<evidence type="ECO:0000256" key="7">
    <source>
        <dbReference type="ARBA" id="ARBA00023224"/>
    </source>
</evidence>
<dbReference type="GO" id="GO:0005886">
    <property type="term" value="C:plasma membrane"/>
    <property type="evidence" value="ECO:0007669"/>
    <property type="project" value="TreeGrafter"/>
</dbReference>
<name>A0A504Y9X2_FASGI</name>
<dbReference type="PRINTS" id="PR00237">
    <property type="entry name" value="GPCRRHODOPSN"/>
</dbReference>
<evidence type="ECO:0000256" key="8">
    <source>
        <dbReference type="SAM" id="Phobius"/>
    </source>
</evidence>
<accession>A0A504Y9X2</accession>
<evidence type="ECO:0000256" key="2">
    <source>
        <dbReference type="ARBA" id="ARBA00022692"/>
    </source>
</evidence>
<dbReference type="PANTHER" id="PTHR45695">
    <property type="entry name" value="LEUCOKININ RECEPTOR-RELATED"/>
    <property type="match status" value="1"/>
</dbReference>
<evidence type="ECO:0000313" key="10">
    <source>
        <dbReference type="EMBL" id="TPP57783.1"/>
    </source>
</evidence>
<gene>
    <name evidence="10" type="ORF">FGIG_02592</name>
</gene>
<protein>
    <submittedName>
        <fullName evidence="10">Neuropeptide receptor A5</fullName>
    </submittedName>
</protein>
<dbReference type="OrthoDB" id="5987936at2759"/>
<keyword evidence="5 8" id="KW-0472">Membrane</keyword>
<keyword evidence="3 8" id="KW-1133">Transmembrane helix</keyword>
<dbReference type="Proteomes" id="UP000316759">
    <property type="component" value="Unassembled WGS sequence"/>
</dbReference>
<evidence type="ECO:0000259" key="9">
    <source>
        <dbReference type="PROSITE" id="PS50262"/>
    </source>
</evidence>
<reference evidence="10 11" key="1">
    <citation type="submission" date="2019-04" db="EMBL/GenBank/DDBJ databases">
        <title>Annotation for the trematode Fasciola gigantica.</title>
        <authorList>
            <person name="Choi Y.-J."/>
        </authorList>
    </citation>
    <scope>NUCLEOTIDE SEQUENCE [LARGE SCALE GENOMIC DNA]</scope>
    <source>
        <strain evidence="10">Uganda_cow_1</strain>
    </source>
</reference>
<dbReference type="AlphaFoldDB" id="A0A504Y9X2"/>
<organism evidence="10 11">
    <name type="scientific">Fasciola gigantica</name>
    <name type="common">Giant liver fluke</name>
    <dbReference type="NCBI Taxonomy" id="46835"/>
    <lineage>
        <taxon>Eukaryota</taxon>
        <taxon>Metazoa</taxon>
        <taxon>Spiralia</taxon>
        <taxon>Lophotrochozoa</taxon>
        <taxon>Platyhelminthes</taxon>
        <taxon>Trematoda</taxon>
        <taxon>Digenea</taxon>
        <taxon>Plagiorchiida</taxon>
        <taxon>Echinostomata</taxon>
        <taxon>Echinostomatoidea</taxon>
        <taxon>Fasciolidae</taxon>
        <taxon>Fasciola</taxon>
    </lineage>
</organism>
<feature type="transmembrane region" description="Helical" evidence="8">
    <location>
        <begin position="53"/>
        <end position="76"/>
    </location>
</feature>
<evidence type="ECO:0000313" key="11">
    <source>
        <dbReference type="Proteomes" id="UP000316759"/>
    </source>
</evidence>
<keyword evidence="7" id="KW-0807">Transducer</keyword>
<keyword evidence="6 10" id="KW-0675">Receptor</keyword>
<dbReference type="PANTHER" id="PTHR45695:SF15">
    <property type="entry name" value="OPSIN RH2"/>
    <property type="match status" value="1"/>
</dbReference>
<feature type="transmembrane region" description="Helical" evidence="8">
    <location>
        <begin position="88"/>
        <end position="107"/>
    </location>
</feature>
<evidence type="ECO:0000256" key="5">
    <source>
        <dbReference type="ARBA" id="ARBA00023136"/>
    </source>
</evidence>
<comment type="subcellular location">
    <subcellularLocation>
        <location evidence="1">Membrane</location>
        <topology evidence="1">Multi-pass membrane protein</topology>
    </subcellularLocation>
</comment>
<evidence type="ECO:0000256" key="4">
    <source>
        <dbReference type="ARBA" id="ARBA00023040"/>
    </source>
</evidence>
<dbReference type="GO" id="GO:0004930">
    <property type="term" value="F:G protein-coupled receptor activity"/>
    <property type="evidence" value="ECO:0007669"/>
    <property type="project" value="UniProtKB-KW"/>
</dbReference>
<sequence>MDSPDTEAVFFEAFDMVSNCSLDVTNDYCEPVEDYVLRIEKHLQMGVYEWSLVVFYVIVFTIGLVGNALVVCVVLFNPFMRTVTNVFLVNLAVADFLVILLCMPPTLVEDIRQTWYFGAELCKLAKFMQVSQSTIVVVSNSL</sequence>
<keyword evidence="4" id="KW-0297">G-protein coupled receptor</keyword>
<dbReference type="Pfam" id="PF00001">
    <property type="entry name" value="7tm_1"/>
    <property type="match status" value="1"/>
</dbReference>
<dbReference type="PROSITE" id="PS50262">
    <property type="entry name" value="G_PROTEIN_RECEP_F1_2"/>
    <property type="match status" value="1"/>
</dbReference>
<dbReference type="InterPro" id="IPR000276">
    <property type="entry name" value="GPCR_Rhodpsn"/>
</dbReference>
<evidence type="ECO:0000256" key="1">
    <source>
        <dbReference type="ARBA" id="ARBA00004141"/>
    </source>
</evidence>